<evidence type="ECO:0000313" key="14">
    <source>
        <dbReference type="EMBL" id="PMB83194.1"/>
    </source>
</evidence>
<evidence type="ECO:0000256" key="8">
    <source>
        <dbReference type="ARBA" id="ARBA00022989"/>
    </source>
</evidence>
<keyword evidence="11" id="KW-0407">Ion channel</keyword>
<feature type="transmembrane region" description="Helical" evidence="13">
    <location>
        <begin position="52"/>
        <end position="72"/>
    </location>
</feature>
<organism evidence="14 15">
    <name type="scientific">Limosilactobacillus pontis</name>
    <dbReference type="NCBI Taxonomy" id="35787"/>
    <lineage>
        <taxon>Bacteria</taxon>
        <taxon>Bacillati</taxon>
        <taxon>Bacillota</taxon>
        <taxon>Bacilli</taxon>
        <taxon>Lactobacillales</taxon>
        <taxon>Lactobacillaceae</taxon>
        <taxon>Limosilactobacillus</taxon>
    </lineage>
</organism>
<feature type="transmembrane region" description="Helical" evidence="13">
    <location>
        <begin position="84"/>
        <end position="104"/>
    </location>
</feature>
<evidence type="ECO:0000256" key="5">
    <source>
        <dbReference type="ARBA" id="ARBA00022692"/>
    </source>
</evidence>
<comment type="subcellular location">
    <subcellularLocation>
        <location evidence="1">Membrane</location>
        <topology evidence="1">Multi-pass membrane protein</topology>
    </subcellularLocation>
</comment>
<name>A0A2J6NPF2_9LACO</name>
<keyword evidence="8 13" id="KW-1133">Transmembrane helix</keyword>
<dbReference type="OrthoDB" id="7626281at2"/>
<evidence type="ECO:0000256" key="7">
    <source>
        <dbReference type="ARBA" id="ARBA00022958"/>
    </source>
</evidence>
<evidence type="ECO:0000256" key="4">
    <source>
        <dbReference type="ARBA" id="ARBA00022538"/>
    </source>
</evidence>
<feature type="transmembrane region" description="Helical" evidence="13">
    <location>
        <begin position="21"/>
        <end position="40"/>
    </location>
</feature>
<evidence type="ECO:0000256" key="9">
    <source>
        <dbReference type="ARBA" id="ARBA00023065"/>
    </source>
</evidence>
<keyword evidence="3" id="KW-0813">Transport</keyword>
<sequence>MKRKRGRRILNKSRVEAFTDAIVAIVMTIMVLEIKVPHGAGWDRLWAEKAYFVAYLISFFRIATTWYNHHYLFTNAHWISRRAFWLNIAWLFFMSLFPVATGWISEEPHSRIAAYFYFLIFAVWGITFYVMVAVLAHDNPKYSKRILQMLRPKRSLFELASLIIGIGVIYWLPIMALIILGINIIFWLVFPPKGSDRLL</sequence>
<dbReference type="AlphaFoldDB" id="A0A2J6NPF2"/>
<keyword evidence="6" id="KW-0631">Potassium channel</keyword>
<feature type="transmembrane region" description="Helical" evidence="13">
    <location>
        <begin position="157"/>
        <end position="190"/>
    </location>
</feature>
<evidence type="ECO:0008006" key="16">
    <source>
        <dbReference type="Google" id="ProtNLM"/>
    </source>
</evidence>
<dbReference type="PANTHER" id="PTHR31462">
    <property type="entry name" value="ENDOSOMAL/LYSOSOMAL POTASSIUM CHANNEL TMEM175"/>
    <property type="match status" value="1"/>
</dbReference>
<reference evidence="14 15" key="1">
    <citation type="submission" date="2017-09" db="EMBL/GenBank/DDBJ databases">
        <title>Bacterial strain isolated from the female urinary microbiota.</title>
        <authorList>
            <person name="Thomas-White K."/>
            <person name="Kumar N."/>
            <person name="Forster S."/>
            <person name="Putonti C."/>
            <person name="Lawley T."/>
            <person name="Wolfe A.J."/>
        </authorList>
    </citation>
    <scope>NUCLEOTIDE SEQUENCE [LARGE SCALE GENOMIC DNA]</scope>
    <source>
        <strain evidence="14 15">UMB0683</strain>
    </source>
</reference>
<keyword evidence="4" id="KW-0633">Potassium transport</keyword>
<evidence type="ECO:0000256" key="10">
    <source>
        <dbReference type="ARBA" id="ARBA00023136"/>
    </source>
</evidence>
<keyword evidence="7" id="KW-0630">Potassium</keyword>
<feature type="transmembrane region" description="Helical" evidence="13">
    <location>
        <begin position="116"/>
        <end position="136"/>
    </location>
</feature>
<evidence type="ECO:0000256" key="2">
    <source>
        <dbReference type="ARBA" id="ARBA00006920"/>
    </source>
</evidence>
<evidence type="ECO:0000313" key="15">
    <source>
        <dbReference type="Proteomes" id="UP000239920"/>
    </source>
</evidence>
<dbReference type="EMBL" id="PNFV01000002">
    <property type="protein sequence ID" value="PMB83194.1"/>
    <property type="molecule type" value="Genomic_DNA"/>
</dbReference>
<proteinExistence type="inferred from homology"/>
<keyword evidence="5 13" id="KW-0812">Transmembrane</keyword>
<protein>
    <recommendedName>
        <fullName evidence="16">DUF1211 domain-containing protein</fullName>
    </recommendedName>
</protein>
<comment type="caution">
    <text evidence="14">The sequence shown here is derived from an EMBL/GenBank/DDBJ whole genome shotgun (WGS) entry which is preliminary data.</text>
</comment>
<evidence type="ECO:0000256" key="11">
    <source>
        <dbReference type="ARBA" id="ARBA00023303"/>
    </source>
</evidence>
<dbReference type="GO" id="GO:0016020">
    <property type="term" value="C:membrane"/>
    <property type="evidence" value="ECO:0007669"/>
    <property type="project" value="UniProtKB-SubCell"/>
</dbReference>
<dbReference type="Pfam" id="PF06736">
    <property type="entry name" value="TMEM175"/>
    <property type="match status" value="1"/>
</dbReference>
<evidence type="ECO:0000256" key="3">
    <source>
        <dbReference type="ARBA" id="ARBA00022448"/>
    </source>
</evidence>
<dbReference type="Proteomes" id="UP000239920">
    <property type="component" value="Unassembled WGS sequence"/>
</dbReference>
<dbReference type="GO" id="GO:0015252">
    <property type="term" value="F:proton channel activity"/>
    <property type="evidence" value="ECO:0007669"/>
    <property type="project" value="InterPro"/>
</dbReference>
<keyword evidence="10 13" id="KW-0472">Membrane</keyword>
<gene>
    <name evidence="14" type="ORF">CK797_02810</name>
</gene>
<evidence type="ECO:0000256" key="1">
    <source>
        <dbReference type="ARBA" id="ARBA00004141"/>
    </source>
</evidence>
<dbReference type="PANTHER" id="PTHR31462:SF5">
    <property type="entry name" value="ENDOSOMAL_LYSOSOMAL PROTON CHANNEL TMEM175"/>
    <property type="match status" value="1"/>
</dbReference>
<accession>A0A2J6NPF2</accession>
<evidence type="ECO:0000256" key="6">
    <source>
        <dbReference type="ARBA" id="ARBA00022826"/>
    </source>
</evidence>
<dbReference type="InterPro" id="IPR010617">
    <property type="entry name" value="TMEM175-like"/>
</dbReference>
<comment type="similarity">
    <text evidence="2">Belongs to the TMEM175 family.</text>
</comment>
<keyword evidence="9" id="KW-0406">Ion transport</keyword>
<dbReference type="GO" id="GO:0005267">
    <property type="term" value="F:potassium channel activity"/>
    <property type="evidence" value="ECO:0007669"/>
    <property type="project" value="UniProtKB-KW"/>
</dbReference>
<comment type="catalytic activity">
    <reaction evidence="12">
        <text>K(+)(in) = K(+)(out)</text>
        <dbReference type="Rhea" id="RHEA:29463"/>
        <dbReference type="ChEBI" id="CHEBI:29103"/>
    </reaction>
</comment>
<evidence type="ECO:0000256" key="13">
    <source>
        <dbReference type="SAM" id="Phobius"/>
    </source>
</evidence>
<evidence type="ECO:0000256" key="12">
    <source>
        <dbReference type="ARBA" id="ARBA00034430"/>
    </source>
</evidence>